<evidence type="ECO:0000256" key="1">
    <source>
        <dbReference type="SAM" id="Phobius"/>
    </source>
</evidence>
<keyword evidence="3" id="KW-0482">Metalloprotease</keyword>
<keyword evidence="3" id="KW-0645">Protease</keyword>
<name>A0ABT5VPG3_9BACT</name>
<dbReference type="Proteomes" id="UP001528920">
    <property type="component" value="Unassembled WGS sequence"/>
</dbReference>
<feature type="transmembrane region" description="Helical" evidence="1">
    <location>
        <begin position="232"/>
        <end position="250"/>
    </location>
</feature>
<feature type="transmembrane region" description="Helical" evidence="1">
    <location>
        <begin position="58"/>
        <end position="79"/>
    </location>
</feature>
<comment type="caution">
    <text evidence="3">The sequence shown here is derived from an EMBL/GenBank/DDBJ whole genome shotgun (WGS) entry which is preliminary data.</text>
</comment>
<dbReference type="GO" id="GO:0008237">
    <property type="term" value="F:metallopeptidase activity"/>
    <property type="evidence" value="ECO:0007669"/>
    <property type="project" value="UniProtKB-KW"/>
</dbReference>
<keyword evidence="4" id="KW-1185">Reference proteome</keyword>
<feature type="transmembrane region" description="Helical" evidence="1">
    <location>
        <begin position="207"/>
        <end position="226"/>
    </location>
</feature>
<evidence type="ECO:0000313" key="3">
    <source>
        <dbReference type="EMBL" id="MDE5416368.1"/>
    </source>
</evidence>
<reference evidence="3 4" key="1">
    <citation type="submission" date="2022-01" db="EMBL/GenBank/DDBJ databases">
        <title>Labilibaculum sp. nov, a marine bacterium isolated from Antarctica.</title>
        <authorList>
            <person name="Dai W."/>
        </authorList>
    </citation>
    <scope>NUCLEOTIDE SEQUENCE [LARGE SCALE GENOMIC DNA]</scope>
    <source>
        <strain evidence="3 4">DW002</strain>
    </source>
</reference>
<sequence>MGGDAQLDNVTKTLNASGFDKAVVVIRPQISARPLKNNNQRMILVKMKNGELKNNERIVYGLIITIVVFAIAVFSGSNIHLNIDFFPSSFLTHSLMLILSIILIYSLRKYVNYKIEVPQFKKILKPLLFGLLAAIIVNILMTVIIKILGGTVEAHSALAKMTPLQIFVFVCIYASIAEEILFRGFLMNILKPLKIKGIKIFKRNISIPVIISAVAFGLAHLIVITTGAGGFLLLRIVVFTTILGLIAGYYQEKYDNNAYAIVVHMAGNLMAVIGALLMNLN</sequence>
<keyword evidence="3" id="KW-0378">Hydrolase</keyword>
<feature type="domain" description="CAAX prenyl protease 2/Lysostaphin resistance protein A-like" evidence="2">
    <location>
        <begin position="163"/>
        <end position="270"/>
    </location>
</feature>
<dbReference type="PANTHER" id="PTHR43592">
    <property type="entry name" value="CAAX AMINO TERMINAL PROTEASE"/>
    <property type="match status" value="1"/>
</dbReference>
<proteinExistence type="predicted"/>
<organism evidence="3 4">
    <name type="scientific">Paralabilibaculum antarcticum</name>
    <dbReference type="NCBI Taxonomy" id="2912572"/>
    <lineage>
        <taxon>Bacteria</taxon>
        <taxon>Pseudomonadati</taxon>
        <taxon>Bacteroidota</taxon>
        <taxon>Bacteroidia</taxon>
        <taxon>Marinilabiliales</taxon>
        <taxon>Marinifilaceae</taxon>
        <taxon>Paralabilibaculum</taxon>
    </lineage>
</organism>
<keyword evidence="1" id="KW-1133">Transmembrane helix</keyword>
<accession>A0ABT5VPG3</accession>
<evidence type="ECO:0000259" key="2">
    <source>
        <dbReference type="Pfam" id="PF02517"/>
    </source>
</evidence>
<feature type="transmembrane region" description="Helical" evidence="1">
    <location>
        <begin position="257"/>
        <end position="278"/>
    </location>
</feature>
<dbReference type="RefSeq" id="WP_275107710.1">
    <property type="nucleotide sequence ID" value="NZ_JAKJSC010000001.1"/>
</dbReference>
<gene>
    <name evidence="3" type="ORF">L3049_00010</name>
</gene>
<keyword evidence="1" id="KW-0472">Membrane</keyword>
<protein>
    <submittedName>
        <fullName evidence="3">CPBP family intramembrane metalloprotease</fullName>
    </submittedName>
</protein>
<dbReference type="InterPro" id="IPR003675">
    <property type="entry name" value="Rce1/LyrA-like_dom"/>
</dbReference>
<dbReference type="Pfam" id="PF02517">
    <property type="entry name" value="Rce1-like"/>
    <property type="match status" value="1"/>
</dbReference>
<keyword evidence="1" id="KW-0812">Transmembrane</keyword>
<dbReference type="PANTHER" id="PTHR43592:SF15">
    <property type="entry name" value="CAAX AMINO TERMINAL PROTEASE FAMILY PROTEIN"/>
    <property type="match status" value="1"/>
</dbReference>
<evidence type="ECO:0000313" key="4">
    <source>
        <dbReference type="Proteomes" id="UP001528920"/>
    </source>
</evidence>
<feature type="transmembrane region" description="Helical" evidence="1">
    <location>
        <begin position="85"/>
        <end position="107"/>
    </location>
</feature>
<feature type="transmembrane region" description="Helical" evidence="1">
    <location>
        <begin position="127"/>
        <end position="152"/>
    </location>
</feature>
<feature type="transmembrane region" description="Helical" evidence="1">
    <location>
        <begin position="164"/>
        <end position="186"/>
    </location>
</feature>
<dbReference type="EMBL" id="JAKJSC010000001">
    <property type="protein sequence ID" value="MDE5416368.1"/>
    <property type="molecule type" value="Genomic_DNA"/>
</dbReference>